<name>A0ABR7FLR8_9FIRM</name>
<dbReference type="PANTHER" id="PTHR16301:SF20">
    <property type="entry name" value="IMPACT FAMILY MEMBER YIGZ"/>
    <property type="match status" value="1"/>
</dbReference>
<dbReference type="InterPro" id="IPR020568">
    <property type="entry name" value="Ribosomal_Su5_D2-typ_SF"/>
</dbReference>
<dbReference type="Pfam" id="PF09186">
    <property type="entry name" value="DUF1949"/>
    <property type="match status" value="1"/>
</dbReference>
<feature type="domain" description="Impact N-terminal" evidence="2">
    <location>
        <begin position="19"/>
        <end position="124"/>
    </location>
</feature>
<evidence type="ECO:0000313" key="4">
    <source>
        <dbReference type="EMBL" id="MBC5676151.1"/>
    </source>
</evidence>
<dbReference type="PROSITE" id="PS00910">
    <property type="entry name" value="UPF0029"/>
    <property type="match status" value="1"/>
</dbReference>
<dbReference type="InterPro" id="IPR023582">
    <property type="entry name" value="Impact"/>
</dbReference>
<dbReference type="Gene3D" id="3.30.70.240">
    <property type="match status" value="1"/>
</dbReference>
<dbReference type="InterPro" id="IPR015269">
    <property type="entry name" value="UPF0029_Impact_C"/>
</dbReference>
<dbReference type="InterPro" id="IPR001498">
    <property type="entry name" value="Impact_N"/>
</dbReference>
<dbReference type="EMBL" id="JACOOS010000001">
    <property type="protein sequence ID" value="MBC5676151.1"/>
    <property type="molecule type" value="Genomic_DNA"/>
</dbReference>
<dbReference type="SUPFAM" id="SSF54980">
    <property type="entry name" value="EF-G C-terminal domain-like"/>
    <property type="match status" value="1"/>
</dbReference>
<organism evidence="4 5">
    <name type="scientific">Anaerostipes hominis</name>
    <name type="common">ex Liu et al. 2021</name>
    <dbReference type="NCBI Taxonomy" id="2763018"/>
    <lineage>
        <taxon>Bacteria</taxon>
        <taxon>Bacillati</taxon>
        <taxon>Bacillota</taxon>
        <taxon>Clostridia</taxon>
        <taxon>Lachnospirales</taxon>
        <taxon>Lachnospiraceae</taxon>
        <taxon>Anaerostipes</taxon>
    </lineage>
</organism>
<reference evidence="4 5" key="1">
    <citation type="submission" date="2020-08" db="EMBL/GenBank/DDBJ databases">
        <title>Genome public.</title>
        <authorList>
            <person name="Liu C."/>
            <person name="Sun Q."/>
        </authorList>
    </citation>
    <scope>NUCLEOTIDE SEQUENCE [LARGE SCALE GENOMIC DNA]</scope>
    <source>
        <strain evidence="4 5">NSJ-7</strain>
    </source>
</reference>
<dbReference type="SUPFAM" id="SSF54211">
    <property type="entry name" value="Ribosomal protein S5 domain 2-like"/>
    <property type="match status" value="1"/>
</dbReference>
<comment type="similarity">
    <text evidence="1">Belongs to the IMPACT family.</text>
</comment>
<gene>
    <name evidence="4" type="ORF">H8S22_00525</name>
</gene>
<accession>A0ABR7FLR8</accession>
<keyword evidence="5" id="KW-1185">Reference proteome</keyword>
<evidence type="ECO:0000256" key="1">
    <source>
        <dbReference type="ARBA" id="ARBA00007665"/>
    </source>
</evidence>
<dbReference type="InterPro" id="IPR015796">
    <property type="entry name" value="Impact_YigZ-like"/>
</dbReference>
<dbReference type="Gene3D" id="3.30.230.30">
    <property type="entry name" value="Impact, N-terminal domain"/>
    <property type="match status" value="1"/>
</dbReference>
<dbReference type="Proteomes" id="UP000635828">
    <property type="component" value="Unassembled WGS sequence"/>
</dbReference>
<dbReference type="InterPro" id="IPR020569">
    <property type="entry name" value="UPF0029_Impact_CS"/>
</dbReference>
<feature type="domain" description="UPF0029" evidence="3">
    <location>
        <begin position="142"/>
        <end position="194"/>
    </location>
</feature>
<evidence type="ECO:0000259" key="3">
    <source>
        <dbReference type="Pfam" id="PF09186"/>
    </source>
</evidence>
<dbReference type="PANTHER" id="PTHR16301">
    <property type="entry name" value="IMPACT-RELATED"/>
    <property type="match status" value="1"/>
</dbReference>
<proteinExistence type="inferred from homology"/>
<dbReference type="NCBIfam" id="TIGR00257">
    <property type="entry name" value="IMPACT_YIGZ"/>
    <property type="match status" value="1"/>
</dbReference>
<evidence type="ECO:0000313" key="5">
    <source>
        <dbReference type="Proteomes" id="UP000635828"/>
    </source>
</evidence>
<protein>
    <submittedName>
        <fullName evidence="4">YigZ family protein</fullName>
    </submittedName>
</protein>
<evidence type="ECO:0000259" key="2">
    <source>
        <dbReference type="Pfam" id="PF01205"/>
    </source>
</evidence>
<sequence length="213" mass="23481">MKEYYDTIQKTGQSLVIEKKSRFIGIAVPVSSEEEALAVIEDEKRRYRDARHHCSAFCAGIERPLERANDDGEPSGTAGKPILEVITGNQLLNIVIVVTRYFGGTLLGTGGLVRAYTKAAQEAVEDAGIVTMGLGRRFRTGCDYSAAGKIQYFLETEDIPIIKTDYTEKVTLEYLVPEARCGQIEKKLNDLSGGMAETQDTGTEYTVTDKKKL</sequence>
<dbReference type="InterPro" id="IPR036956">
    <property type="entry name" value="Impact_N_sf"/>
</dbReference>
<dbReference type="RefSeq" id="WP_024728050.1">
    <property type="nucleotide sequence ID" value="NZ_JACOOS010000001.1"/>
</dbReference>
<dbReference type="Pfam" id="PF01205">
    <property type="entry name" value="Impact_N"/>
    <property type="match status" value="1"/>
</dbReference>
<dbReference type="InterPro" id="IPR035647">
    <property type="entry name" value="EFG_III/V"/>
</dbReference>
<comment type="caution">
    <text evidence="4">The sequence shown here is derived from an EMBL/GenBank/DDBJ whole genome shotgun (WGS) entry which is preliminary data.</text>
</comment>